<protein>
    <submittedName>
        <fullName evidence="1">Uncharacterized protein</fullName>
    </submittedName>
</protein>
<keyword evidence="2" id="KW-1185">Reference proteome</keyword>
<evidence type="ECO:0000313" key="2">
    <source>
        <dbReference type="Proteomes" id="UP000593561"/>
    </source>
</evidence>
<gene>
    <name evidence="1" type="ORF">Godav_014084</name>
</gene>
<accession>A0A7J8RJ04</accession>
<comment type="caution">
    <text evidence="1">The sequence shown here is derived from an EMBL/GenBank/DDBJ whole genome shotgun (WGS) entry which is preliminary data.</text>
</comment>
<feature type="non-terminal residue" evidence="1">
    <location>
        <position position="1"/>
    </location>
</feature>
<dbReference type="EMBL" id="JABFAC010000005">
    <property type="protein sequence ID" value="MBA0613705.1"/>
    <property type="molecule type" value="Genomic_DNA"/>
</dbReference>
<feature type="non-terminal residue" evidence="1">
    <location>
        <position position="81"/>
    </location>
</feature>
<proteinExistence type="predicted"/>
<dbReference type="Proteomes" id="UP000593561">
    <property type="component" value="Unassembled WGS sequence"/>
</dbReference>
<dbReference type="AlphaFoldDB" id="A0A7J8RJ04"/>
<sequence>SVPSIPAITETELAQLSINEEEEEELLQIQDDLQPHTDVSNYQLVGCFLIASIINFSAMKSTLANLWHPICGVQIRELGEK</sequence>
<reference evidence="1 2" key="1">
    <citation type="journal article" date="2019" name="Genome Biol. Evol.">
        <title>Insights into the evolution of the New World diploid cottons (Gossypium, subgenus Houzingenia) based on genome sequencing.</title>
        <authorList>
            <person name="Grover C.E."/>
            <person name="Arick M.A. 2nd"/>
            <person name="Thrash A."/>
            <person name="Conover J.L."/>
            <person name="Sanders W.S."/>
            <person name="Peterson D.G."/>
            <person name="Frelichowski J.E."/>
            <person name="Scheffler J.A."/>
            <person name="Scheffler B.E."/>
            <person name="Wendel J.F."/>
        </authorList>
    </citation>
    <scope>NUCLEOTIDE SEQUENCE [LARGE SCALE GENOMIC DNA]</scope>
    <source>
        <strain evidence="1">27</strain>
        <tissue evidence="1">Leaf</tissue>
    </source>
</reference>
<organism evidence="1 2">
    <name type="scientific">Gossypium davidsonii</name>
    <name type="common">Davidson's cotton</name>
    <name type="synonym">Gossypium klotzschianum subsp. davidsonii</name>
    <dbReference type="NCBI Taxonomy" id="34287"/>
    <lineage>
        <taxon>Eukaryota</taxon>
        <taxon>Viridiplantae</taxon>
        <taxon>Streptophyta</taxon>
        <taxon>Embryophyta</taxon>
        <taxon>Tracheophyta</taxon>
        <taxon>Spermatophyta</taxon>
        <taxon>Magnoliopsida</taxon>
        <taxon>eudicotyledons</taxon>
        <taxon>Gunneridae</taxon>
        <taxon>Pentapetalae</taxon>
        <taxon>rosids</taxon>
        <taxon>malvids</taxon>
        <taxon>Malvales</taxon>
        <taxon>Malvaceae</taxon>
        <taxon>Malvoideae</taxon>
        <taxon>Gossypium</taxon>
    </lineage>
</organism>
<name>A0A7J8RJ04_GOSDV</name>
<evidence type="ECO:0000313" key="1">
    <source>
        <dbReference type="EMBL" id="MBA0613705.1"/>
    </source>
</evidence>